<protein>
    <submittedName>
        <fullName evidence="4">SCO family protein</fullName>
    </submittedName>
</protein>
<dbReference type="GeneID" id="43163152"/>
<dbReference type="SUPFAM" id="SSF52833">
    <property type="entry name" value="Thioredoxin-like"/>
    <property type="match status" value="1"/>
</dbReference>
<dbReference type="PANTHER" id="PTHR12151">
    <property type="entry name" value="ELECTRON TRANSPORT PROTIN SCO1/SENC FAMILY MEMBER"/>
    <property type="match status" value="1"/>
</dbReference>
<name>A0ABZ0XWX3_9BURK</name>
<dbReference type="InterPro" id="IPR036249">
    <property type="entry name" value="Thioredoxin-like_sf"/>
</dbReference>
<comment type="similarity">
    <text evidence="1">Belongs to the SCO1/2 family.</text>
</comment>
<gene>
    <name evidence="4" type="ORF">SR858_22035</name>
</gene>
<dbReference type="PROSITE" id="PS51352">
    <property type="entry name" value="THIOREDOXIN_2"/>
    <property type="match status" value="1"/>
</dbReference>
<organism evidence="4 5">
    <name type="scientific">Duganella zoogloeoides</name>
    <dbReference type="NCBI Taxonomy" id="75659"/>
    <lineage>
        <taxon>Bacteria</taxon>
        <taxon>Pseudomonadati</taxon>
        <taxon>Pseudomonadota</taxon>
        <taxon>Betaproteobacteria</taxon>
        <taxon>Burkholderiales</taxon>
        <taxon>Oxalobacteraceae</taxon>
        <taxon>Telluria group</taxon>
        <taxon>Duganella</taxon>
    </lineage>
</organism>
<dbReference type="CDD" id="cd02968">
    <property type="entry name" value="SCO"/>
    <property type="match status" value="1"/>
</dbReference>
<accession>A0ABZ0XWX3</accession>
<dbReference type="InterPro" id="IPR013766">
    <property type="entry name" value="Thioredoxin_domain"/>
</dbReference>
<sequence>MKKLFASAVLAVSMLLTGCSEKSSSQSFQNVDITGAAFAKDFALIDHTGKPRTMADFRGKVVVMFFGFTQCPDVCPTTMAEMAGVMKALGPKADQVQVLFVTVDPERDTQPLLAQYVPTFDPRFIGLYGTPDQTAAVAKEFKIFYAKVPGTDAANYSVDHTAASYIFDKNGKVRLMVPHAKGQAAIVHDIQQLL</sequence>
<dbReference type="Proteomes" id="UP001326110">
    <property type="component" value="Chromosome"/>
</dbReference>
<evidence type="ECO:0000313" key="5">
    <source>
        <dbReference type="Proteomes" id="UP001326110"/>
    </source>
</evidence>
<reference evidence="4 5" key="1">
    <citation type="submission" date="2023-11" db="EMBL/GenBank/DDBJ databases">
        <title>MicrobeMod: A computational toolkit for identifying prokaryotic methylation and restriction-modification with nanopore sequencing.</title>
        <authorList>
            <person name="Crits-Christoph A."/>
            <person name="Kang S.C."/>
            <person name="Lee H."/>
            <person name="Ostrov N."/>
        </authorList>
    </citation>
    <scope>NUCLEOTIDE SEQUENCE [LARGE SCALE GENOMIC DNA]</scope>
    <source>
        <strain evidence="4 5">ATCC 25935</strain>
    </source>
</reference>
<evidence type="ECO:0000256" key="2">
    <source>
        <dbReference type="ARBA" id="ARBA00023008"/>
    </source>
</evidence>
<evidence type="ECO:0000256" key="1">
    <source>
        <dbReference type="ARBA" id="ARBA00010996"/>
    </source>
</evidence>
<dbReference type="PROSITE" id="PS51257">
    <property type="entry name" value="PROKAR_LIPOPROTEIN"/>
    <property type="match status" value="1"/>
</dbReference>
<feature type="domain" description="Thioredoxin" evidence="3">
    <location>
        <begin position="33"/>
        <end position="194"/>
    </location>
</feature>
<dbReference type="Pfam" id="PF02630">
    <property type="entry name" value="SCO1-SenC"/>
    <property type="match status" value="1"/>
</dbReference>
<dbReference type="InterPro" id="IPR003782">
    <property type="entry name" value="SCO1/SenC"/>
</dbReference>
<evidence type="ECO:0000259" key="3">
    <source>
        <dbReference type="PROSITE" id="PS51352"/>
    </source>
</evidence>
<dbReference type="EMBL" id="CP140152">
    <property type="protein sequence ID" value="WQH03701.1"/>
    <property type="molecule type" value="Genomic_DNA"/>
</dbReference>
<keyword evidence="5" id="KW-1185">Reference proteome</keyword>
<dbReference type="RefSeq" id="WP_019921388.1">
    <property type="nucleotide sequence ID" value="NZ_CP140152.1"/>
</dbReference>
<proteinExistence type="inferred from homology"/>
<dbReference type="PANTHER" id="PTHR12151:SF25">
    <property type="entry name" value="LINALOOL DEHYDRATASE_ISOMERASE DOMAIN-CONTAINING PROTEIN"/>
    <property type="match status" value="1"/>
</dbReference>
<keyword evidence="2" id="KW-0186">Copper</keyword>
<dbReference type="Gene3D" id="3.40.30.10">
    <property type="entry name" value="Glutaredoxin"/>
    <property type="match status" value="1"/>
</dbReference>
<evidence type="ECO:0000313" key="4">
    <source>
        <dbReference type="EMBL" id="WQH03701.1"/>
    </source>
</evidence>